<feature type="region of interest" description="Disordered" evidence="2">
    <location>
        <begin position="686"/>
        <end position="724"/>
    </location>
</feature>
<feature type="region of interest" description="Disordered" evidence="2">
    <location>
        <begin position="886"/>
        <end position="909"/>
    </location>
</feature>
<feature type="region of interest" description="Disordered" evidence="2">
    <location>
        <begin position="963"/>
        <end position="1005"/>
    </location>
</feature>
<sequence length="1176" mass="133539">MKNDNTVVYKNNTWSIYNNKSNAPGNKKRSRVEYLTLLGKGQLFDGAANENEGKQSEVTDMYIYTGKGVEKVSINTATKERKNEMNKNKRYQYLKDKITNALKNQEMIKQITSENEFANANENDPSDVFIFDKLKNEISIFSSKGLKEEEHKKGTDDATVDTHPLEESSFPHTDVHTTEDIFPRADVHAEATASVTCNRVGEIVDCVTDDVGILPGEGGYNRQNEYREDEVPPYKKNESEFAIQPEDRAKLDDEKETPNEVKSAGEDSTKPNGEFFIHTEKCSDFSSETDDEIDSDSEVEAPKWESQPERGKIMSRLKNQTREVKQGAKYQRGKVPEKHKKGKQGVYKREVYEGGCLQKGWHENDPYEESWSEDSQGEYRPYKDASTKHGPTTHRRDELHSVQKEMHHLKVQINKVKEKMKIINNKKNGKINVLNKKINILKNKLSDGYVNNLNDDINIFNSQIDILFIKKINKMYKQINSYVKNINDQIGKNLSTQKTMGNLDPSLYSHIQRQISNIKIQVSNLHDQVKSHMYQQKSNKMFNQMNSQINNTNNQIGRHLGGHLDCQRGELPTMDSKRIIPNEQCMYKRSSKGSLSMEEDLSLLQHEKKMRKKKGIVKKEDYLYRDNTFCKNTYHELHEQINFNNADEDANLYSRVGKHNGGTINVEEYLTEGDSYSSNVSVTKCGTHRGKTIRGGSKGYNSSGSCKSRNSKRRKTRKDNEPNYDHLKRKKKLIHLFSRNIKRESDKYGDATDRVNPQSEVNTDGVHRRSAVETDEHTGLRSDEHPSGGQTVICEKGDALMQEEGPSAHFGDERGKVGTVEGVEVIDVEEVIQAAGVINLVDETETDGTANKGTNAEEAYRPFSDQKLMYLKKKLMQLDLFKKNQKRKNEEDDLNQHDIKADTSEQANEKDKIMAPIEVANGSDKAVELVSHTEKGNILQNSAQSTHGTRAFMFVEEGQAAEVGGSSDDAYGNYNTKHHSKGQTSQSDSRRESYPNGNMNNASESKDFVSIFQKLVRKESENGQSEHKGQNFVPHLYGNIGEDTLADDYCLSEKSTFLPHGDQRKVDKGGKHVDMLRHFFFLKDDMKGSQNVQEATSMDNTSSDQNGVAKSTNGWREPSSYPSASEATNENCGNGKNAQLTNSFTIDQIYDYTVDYYRQMRESQEGGSEPQTFTNI</sequence>
<name>A0A1B1E6R8_9APIC</name>
<evidence type="ECO:0000256" key="1">
    <source>
        <dbReference type="SAM" id="Coils"/>
    </source>
</evidence>
<organism evidence="3 4">
    <name type="scientific">Plasmodium coatneyi</name>
    <dbReference type="NCBI Taxonomy" id="208452"/>
    <lineage>
        <taxon>Eukaryota</taxon>
        <taxon>Sar</taxon>
        <taxon>Alveolata</taxon>
        <taxon>Apicomplexa</taxon>
        <taxon>Aconoidasida</taxon>
        <taxon>Haemosporida</taxon>
        <taxon>Plasmodiidae</taxon>
        <taxon>Plasmodium</taxon>
    </lineage>
</organism>
<protein>
    <submittedName>
        <fullName evidence="3">Uncharacterized protein</fullName>
    </submittedName>
</protein>
<feature type="compositionally biased region" description="Basic and acidic residues" evidence="2">
    <location>
        <begin position="300"/>
        <end position="312"/>
    </location>
</feature>
<reference evidence="4" key="1">
    <citation type="submission" date="2016-06" db="EMBL/GenBank/DDBJ databases">
        <title>First high quality genome sequence of Plasmodium coatneyi using continuous long reads from single molecule, real-time sequencing.</title>
        <authorList>
            <person name="Chien J.-T."/>
            <person name="Pakala S.B."/>
            <person name="Geraldo J.A."/>
            <person name="Lapp S.A."/>
            <person name="Barnwell J.W."/>
            <person name="Kissinger J.C."/>
            <person name="Galinski M.R."/>
            <person name="Humphrey J.C."/>
        </authorList>
    </citation>
    <scope>NUCLEOTIDE SEQUENCE [LARGE SCALE GENOMIC DNA]</scope>
    <source>
        <strain evidence="4">Hackeri</strain>
    </source>
</reference>
<evidence type="ECO:0000256" key="2">
    <source>
        <dbReference type="SAM" id="MobiDB-lite"/>
    </source>
</evidence>
<keyword evidence="4" id="KW-1185">Reference proteome</keyword>
<dbReference type="GeneID" id="30911775"/>
<feature type="compositionally biased region" description="Basic and acidic residues" evidence="2">
    <location>
        <begin position="765"/>
        <end position="786"/>
    </location>
</feature>
<feature type="compositionally biased region" description="Basic and acidic residues" evidence="2">
    <location>
        <begin position="224"/>
        <end position="269"/>
    </location>
</feature>
<feature type="coiled-coil region" evidence="1">
    <location>
        <begin position="399"/>
        <end position="444"/>
    </location>
</feature>
<feature type="region of interest" description="Disordered" evidence="2">
    <location>
        <begin position="1095"/>
        <end position="1138"/>
    </location>
</feature>
<feature type="region of interest" description="Disordered" evidence="2">
    <location>
        <begin position="363"/>
        <end position="394"/>
    </location>
</feature>
<dbReference type="KEGG" id="pcot:PCOAH_00050410"/>
<dbReference type="AlphaFoldDB" id="A0A1B1E6R8"/>
<feature type="region of interest" description="Disordered" evidence="2">
    <location>
        <begin position="149"/>
        <end position="171"/>
    </location>
</feature>
<proteinExistence type="predicted"/>
<feature type="region of interest" description="Disordered" evidence="2">
    <location>
        <begin position="218"/>
        <end position="346"/>
    </location>
</feature>
<dbReference type="EMBL" id="CP016251">
    <property type="protein sequence ID" value="ANQ10459.1"/>
    <property type="molecule type" value="Genomic_DNA"/>
</dbReference>
<evidence type="ECO:0000313" key="4">
    <source>
        <dbReference type="Proteomes" id="UP000092716"/>
    </source>
</evidence>
<feature type="compositionally biased region" description="Basic and acidic residues" evidence="2">
    <location>
        <begin position="887"/>
        <end position="909"/>
    </location>
</feature>
<feature type="region of interest" description="Disordered" evidence="2">
    <location>
        <begin position="745"/>
        <end position="791"/>
    </location>
</feature>
<feature type="compositionally biased region" description="Acidic residues" evidence="2">
    <location>
        <begin position="287"/>
        <end position="299"/>
    </location>
</feature>
<evidence type="ECO:0000313" key="3">
    <source>
        <dbReference type="EMBL" id="ANQ10459.1"/>
    </source>
</evidence>
<keyword evidence="1" id="KW-0175">Coiled coil</keyword>
<feature type="compositionally biased region" description="Acidic residues" evidence="2">
    <location>
        <begin position="366"/>
        <end position="376"/>
    </location>
</feature>
<dbReference type="OrthoDB" id="372204at2759"/>
<accession>A0A1B1E6R8</accession>
<gene>
    <name evidence="3" type="ORF">PCOAH_00050410</name>
</gene>
<dbReference type="RefSeq" id="XP_019917154.1">
    <property type="nucleotide sequence ID" value="XM_020061823.1"/>
</dbReference>
<dbReference type="VEuPathDB" id="PlasmoDB:PCOAH_00050410"/>
<dbReference type="Proteomes" id="UP000092716">
    <property type="component" value="Chromosome 13"/>
</dbReference>